<dbReference type="SUPFAM" id="SSF52047">
    <property type="entry name" value="RNI-like"/>
    <property type="match status" value="1"/>
</dbReference>
<dbReference type="OrthoDB" id="3171185at2759"/>
<keyword evidence="2" id="KW-1185">Reference proteome</keyword>
<evidence type="ECO:0000313" key="2">
    <source>
        <dbReference type="Proteomes" id="UP000077266"/>
    </source>
</evidence>
<gene>
    <name evidence="1" type="ORF">EXIGLDRAFT_759398</name>
</gene>
<reference evidence="1 2" key="1">
    <citation type="journal article" date="2016" name="Mol. Biol. Evol.">
        <title>Comparative Genomics of Early-Diverging Mushroom-Forming Fungi Provides Insights into the Origins of Lignocellulose Decay Capabilities.</title>
        <authorList>
            <person name="Nagy L.G."/>
            <person name="Riley R."/>
            <person name="Tritt A."/>
            <person name="Adam C."/>
            <person name="Daum C."/>
            <person name="Floudas D."/>
            <person name="Sun H."/>
            <person name="Yadav J.S."/>
            <person name="Pangilinan J."/>
            <person name="Larsson K.H."/>
            <person name="Matsuura K."/>
            <person name="Barry K."/>
            <person name="Labutti K."/>
            <person name="Kuo R."/>
            <person name="Ohm R.A."/>
            <person name="Bhattacharya S.S."/>
            <person name="Shirouzu T."/>
            <person name="Yoshinaga Y."/>
            <person name="Martin F.M."/>
            <person name="Grigoriev I.V."/>
            <person name="Hibbett D.S."/>
        </authorList>
    </citation>
    <scope>NUCLEOTIDE SEQUENCE [LARGE SCALE GENOMIC DNA]</scope>
    <source>
        <strain evidence="1 2">HHB12029</strain>
    </source>
</reference>
<evidence type="ECO:0000313" key="1">
    <source>
        <dbReference type="EMBL" id="KZW03087.1"/>
    </source>
</evidence>
<dbReference type="InParanoid" id="A0A165Q517"/>
<protein>
    <submittedName>
        <fullName evidence="1">Uncharacterized protein</fullName>
    </submittedName>
</protein>
<dbReference type="Proteomes" id="UP000077266">
    <property type="component" value="Unassembled WGS sequence"/>
</dbReference>
<name>A0A165Q517_EXIGL</name>
<dbReference type="AlphaFoldDB" id="A0A165Q517"/>
<organism evidence="1 2">
    <name type="scientific">Exidia glandulosa HHB12029</name>
    <dbReference type="NCBI Taxonomy" id="1314781"/>
    <lineage>
        <taxon>Eukaryota</taxon>
        <taxon>Fungi</taxon>
        <taxon>Dikarya</taxon>
        <taxon>Basidiomycota</taxon>
        <taxon>Agaricomycotina</taxon>
        <taxon>Agaricomycetes</taxon>
        <taxon>Auriculariales</taxon>
        <taxon>Exidiaceae</taxon>
        <taxon>Exidia</taxon>
    </lineage>
</organism>
<accession>A0A165Q517</accession>
<proteinExistence type="predicted"/>
<sequence length="391" mass="43748">MARTDNALFISPYTMQPSTTQSVSASARLCFAMRQPSLPVELLEQIFSFAESDLASLRALVLCTRTFRILASRLLYRTVSPFNMLHDTEYAAFCDALRTNPLFAAHTRRLDLNDVRVWPNEACHLRNLEQLALGPLTEIPVDCTINDPTLGTFPKLRALACSGTIPAGFIQRHTKLDTLNVGDRELDWETFASYGPGAPMRYLEIPFPVATTALVRDAQGVRWPRDNDGVLAVTFGKSHDGVGAFLDALDASPRAPETLALHCSVAAQIYSLLPDAHIVRNPRIQRLCLQVSYTKAPMTKLLPAILAHFPCISALELTHDPERPLYLLAPLRDVWESIKHSFYNVRHFELGGDNINGTMERRKCMHGRLRCQPNCAHFETRMGFAVSSRVF</sequence>
<dbReference type="EMBL" id="KV425885">
    <property type="protein sequence ID" value="KZW03087.1"/>
    <property type="molecule type" value="Genomic_DNA"/>
</dbReference>